<evidence type="ECO:0000256" key="3">
    <source>
        <dbReference type="ARBA" id="ARBA00007718"/>
    </source>
</evidence>
<dbReference type="Gene3D" id="3.40.50.1400">
    <property type="match status" value="2"/>
</dbReference>
<comment type="subcellular location">
    <subcellularLocation>
        <location evidence="1 9">Plastid</location>
        <location evidence="1 9">Chloroplast</location>
    </subcellularLocation>
</comment>
<keyword evidence="9" id="KW-0150">Chloroplast</keyword>
<evidence type="ECO:0000256" key="7">
    <source>
        <dbReference type="ARBA" id="ARBA00023244"/>
    </source>
</evidence>
<comment type="similarity">
    <text evidence="3 9">Belongs to the ferrochelatase family.</text>
</comment>
<dbReference type="InterPro" id="IPR019772">
    <property type="entry name" value="Ferrochelatase_AS"/>
</dbReference>
<reference evidence="11 12" key="1">
    <citation type="journal article" date="2021" name="Sci. Rep.">
        <title>Genome sequencing of the multicellular alga Astrephomene provides insights into convergent evolution of germ-soma differentiation.</title>
        <authorList>
            <person name="Yamashita S."/>
            <person name="Yamamoto K."/>
            <person name="Matsuzaki R."/>
            <person name="Suzuki S."/>
            <person name="Yamaguchi H."/>
            <person name="Hirooka S."/>
            <person name="Minakuchi Y."/>
            <person name="Miyagishima S."/>
            <person name="Kawachi M."/>
            <person name="Toyoda A."/>
            <person name="Nozaki H."/>
        </authorList>
    </citation>
    <scope>NUCLEOTIDE SEQUENCE [LARGE SCALE GENOMIC DNA]</scope>
    <source>
        <strain evidence="11 12">NIES-4017</strain>
    </source>
</reference>
<evidence type="ECO:0000256" key="6">
    <source>
        <dbReference type="ARBA" id="ARBA00023239"/>
    </source>
</evidence>
<evidence type="ECO:0000256" key="5">
    <source>
        <dbReference type="ARBA" id="ARBA00023133"/>
    </source>
</evidence>
<dbReference type="FunFam" id="3.40.50.1400:FF:000006">
    <property type="entry name" value="Ferrochelatase"/>
    <property type="match status" value="1"/>
</dbReference>
<evidence type="ECO:0000313" key="12">
    <source>
        <dbReference type="Proteomes" id="UP001054857"/>
    </source>
</evidence>
<dbReference type="NCBIfam" id="TIGR00109">
    <property type="entry name" value="hemH"/>
    <property type="match status" value="1"/>
</dbReference>
<dbReference type="EC" id="4.98.1.1" evidence="9"/>
<sequence length="525" mass="57800">MASFGLLQRTAQLPLVEERPGCSGRCVPVVHRYRRGACGGLTTTERRRGSQQPRQAASTDMVRFEEPNNTRGSRKAAAGPAVDKVGVLLLNLGGPETLSDVKPFLYNLFADPDIIRLPQVVQFLQPVLAMVISTLRAPKSAEGYKAIGGGSPLRKITDEQAEALSVALAAKGQAANVYVGMRYWHPYTEEALAQIKRDGVTRLVILPLYPQFSISTSGSSLRLLESLFKSDRALKQLRHTVIPSWYQRRGYVCAMADLIVQELVKFDDVAGVEVFFSAHGVPKSYVEEAGDPYKEEMEECVRLIMQEVRQRGYQNSHTLAYQSRVGPAEWLKPYTDDSIRMLGRTGVKSMLAVPISFVSEHIETLEEIDMEYRELAHESGIRHWGRVPALNTNAAFIEDLAEAVLEALPYVGCLAGPTDSLVPLAALHPWPEPHLLHPHSRSHPRHPRLHPRLLHHPHPRLLHHPRRRPGGAAAGIRSGAPRAALAGGDVGVGVDQERGDVERAHRDAGDHCHSGAGGVERAVHS</sequence>
<dbReference type="PROSITE" id="PS00534">
    <property type="entry name" value="FERROCHELATASE"/>
    <property type="match status" value="1"/>
</dbReference>
<dbReference type="CDD" id="cd03411">
    <property type="entry name" value="Ferrochelatase_N"/>
    <property type="match status" value="1"/>
</dbReference>
<organism evidence="11 12">
    <name type="scientific">Astrephomene gubernaculifera</name>
    <dbReference type="NCBI Taxonomy" id="47775"/>
    <lineage>
        <taxon>Eukaryota</taxon>
        <taxon>Viridiplantae</taxon>
        <taxon>Chlorophyta</taxon>
        <taxon>core chlorophytes</taxon>
        <taxon>Chlorophyceae</taxon>
        <taxon>CS clade</taxon>
        <taxon>Chlamydomonadales</taxon>
        <taxon>Astrephomenaceae</taxon>
        <taxon>Astrephomene</taxon>
    </lineage>
</organism>
<dbReference type="PANTHER" id="PTHR11108:SF1">
    <property type="entry name" value="FERROCHELATASE, MITOCHONDRIAL"/>
    <property type="match status" value="1"/>
</dbReference>
<evidence type="ECO:0000313" key="11">
    <source>
        <dbReference type="EMBL" id="GFR50422.1"/>
    </source>
</evidence>
<dbReference type="GO" id="GO:0005739">
    <property type="term" value="C:mitochondrion"/>
    <property type="evidence" value="ECO:0007669"/>
    <property type="project" value="TreeGrafter"/>
</dbReference>
<evidence type="ECO:0000256" key="1">
    <source>
        <dbReference type="ARBA" id="ARBA00004229"/>
    </source>
</evidence>
<feature type="region of interest" description="Disordered" evidence="10">
    <location>
        <begin position="503"/>
        <end position="525"/>
    </location>
</feature>
<protein>
    <recommendedName>
        <fullName evidence="9">Ferrochelatase</fullName>
        <ecNumber evidence="9">4.98.1.1</ecNumber>
    </recommendedName>
</protein>
<gene>
    <name evidence="11" type="ORF">Agub_g12641</name>
</gene>
<dbReference type="GO" id="GO:0004325">
    <property type="term" value="F:ferrochelatase activity"/>
    <property type="evidence" value="ECO:0007669"/>
    <property type="project" value="UniProtKB-UniRule"/>
</dbReference>
<dbReference type="Pfam" id="PF00762">
    <property type="entry name" value="Ferrochelatase"/>
    <property type="match status" value="1"/>
</dbReference>
<dbReference type="CDD" id="cd00419">
    <property type="entry name" value="Ferrochelatase_C"/>
    <property type="match status" value="1"/>
</dbReference>
<feature type="compositionally biased region" description="Basic residues" evidence="10">
    <location>
        <begin position="436"/>
        <end position="469"/>
    </location>
</feature>
<dbReference type="SUPFAM" id="SSF53800">
    <property type="entry name" value="Chelatase"/>
    <property type="match status" value="1"/>
</dbReference>
<comment type="function">
    <text evidence="9">Catalyzes the ferrous insertion into protoporphyrin IX.</text>
</comment>
<evidence type="ECO:0000256" key="9">
    <source>
        <dbReference type="RuleBase" id="RU000607"/>
    </source>
</evidence>
<dbReference type="InterPro" id="IPR033644">
    <property type="entry name" value="Ferrochelatase_C"/>
</dbReference>
<dbReference type="PANTHER" id="PTHR11108">
    <property type="entry name" value="FERROCHELATASE"/>
    <property type="match status" value="1"/>
</dbReference>
<evidence type="ECO:0000256" key="8">
    <source>
        <dbReference type="ARBA" id="ARBA00049380"/>
    </source>
</evidence>
<dbReference type="AlphaFoldDB" id="A0AAD3HRQ8"/>
<keyword evidence="4 9" id="KW-0408">Iron</keyword>
<keyword evidence="6 9" id="KW-0456">Lyase</keyword>
<keyword evidence="9" id="KW-0934">Plastid</keyword>
<accession>A0AAD3HRQ8</accession>
<dbReference type="InterPro" id="IPR033659">
    <property type="entry name" value="Ferrochelatase_N"/>
</dbReference>
<proteinExistence type="inferred from homology"/>
<keyword evidence="5 9" id="KW-0350">Heme biosynthesis</keyword>
<comment type="caution">
    <text evidence="11">The sequence shown here is derived from an EMBL/GenBank/DDBJ whole genome shotgun (WGS) entry which is preliminary data.</text>
</comment>
<feature type="compositionally biased region" description="Basic and acidic residues" evidence="10">
    <location>
        <begin position="503"/>
        <end position="513"/>
    </location>
</feature>
<dbReference type="EMBL" id="BMAR01000037">
    <property type="protein sequence ID" value="GFR50422.1"/>
    <property type="molecule type" value="Genomic_DNA"/>
</dbReference>
<feature type="region of interest" description="Disordered" evidence="10">
    <location>
        <begin position="436"/>
        <end position="476"/>
    </location>
</feature>
<keyword evidence="7 9" id="KW-0627">Porphyrin biosynthesis</keyword>
<dbReference type="GO" id="GO:0009507">
    <property type="term" value="C:chloroplast"/>
    <property type="evidence" value="ECO:0007669"/>
    <property type="project" value="UniProtKB-SubCell"/>
</dbReference>
<dbReference type="InterPro" id="IPR001015">
    <property type="entry name" value="Ferrochelatase"/>
</dbReference>
<comment type="pathway">
    <text evidence="2 9">Porphyrin-containing compound metabolism; protoheme biosynthesis; protoheme from protoporphyrin-IX: step 1/1.</text>
</comment>
<keyword evidence="12" id="KW-1185">Reference proteome</keyword>
<name>A0AAD3HRQ8_9CHLO</name>
<dbReference type="Proteomes" id="UP001054857">
    <property type="component" value="Unassembled WGS sequence"/>
</dbReference>
<evidence type="ECO:0000256" key="10">
    <source>
        <dbReference type="SAM" id="MobiDB-lite"/>
    </source>
</evidence>
<evidence type="ECO:0000256" key="2">
    <source>
        <dbReference type="ARBA" id="ARBA00004943"/>
    </source>
</evidence>
<feature type="region of interest" description="Disordered" evidence="10">
    <location>
        <begin position="41"/>
        <end position="77"/>
    </location>
</feature>
<comment type="catalytic activity">
    <reaction evidence="8 9">
        <text>heme b + 2 H(+) = protoporphyrin IX + Fe(2+)</text>
        <dbReference type="Rhea" id="RHEA:22584"/>
        <dbReference type="ChEBI" id="CHEBI:15378"/>
        <dbReference type="ChEBI" id="CHEBI:29033"/>
        <dbReference type="ChEBI" id="CHEBI:57306"/>
        <dbReference type="ChEBI" id="CHEBI:60344"/>
        <dbReference type="EC" id="4.98.1.1"/>
    </reaction>
</comment>
<dbReference type="HAMAP" id="MF_00323">
    <property type="entry name" value="Ferrochelatase"/>
    <property type="match status" value="1"/>
</dbReference>
<evidence type="ECO:0000256" key="4">
    <source>
        <dbReference type="ARBA" id="ARBA00023004"/>
    </source>
</evidence>
<dbReference type="GO" id="GO:0006783">
    <property type="term" value="P:heme biosynthetic process"/>
    <property type="evidence" value="ECO:0007669"/>
    <property type="project" value="UniProtKB-UniRule"/>
</dbReference>